<evidence type="ECO:0000256" key="1">
    <source>
        <dbReference type="SAM" id="MobiDB-lite"/>
    </source>
</evidence>
<reference evidence="2 3" key="1">
    <citation type="journal article" date="2024" name="Chem. Sci.">
        <title>Discovery of megapolipeptins by genome mining of a Burkholderiales bacteria collection.</title>
        <authorList>
            <person name="Paulo B.S."/>
            <person name="Recchia M.J.J."/>
            <person name="Lee S."/>
            <person name="Fergusson C.H."/>
            <person name="Romanowski S.B."/>
            <person name="Hernandez A."/>
            <person name="Krull N."/>
            <person name="Liu D.Y."/>
            <person name="Cavanagh H."/>
            <person name="Bos A."/>
            <person name="Gray C.A."/>
            <person name="Murphy B.T."/>
            <person name="Linington R.G."/>
            <person name="Eustaquio A.S."/>
        </authorList>
    </citation>
    <scope>NUCLEOTIDE SEQUENCE [LARGE SCALE GENOMIC DNA]</scope>
    <source>
        <strain evidence="2 3">RL21-008-BIB-A</strain>
    </source>
</reference>
<dbReference type="EMBL" id="JAQQFM010000006">
    <property type="protein sequence ID" value="MFL9925724.1"/>
    <property type="molecule type" value="Genomic_DNA"/>
</dbReference>
<proteinExistence type="predicted"/>
<dbReference type="Proteomes" id="UP001629246">
    <property type="component" value="Unassembled WGS sequence"/>
</dbReference>
<sequence>MSIAIDVAKQHEILSREEVSAEIVRGLVAAGGQGDFVSRICGTAYLRARDYQSQGMMNLLSSLHADPEPGARCGRSPGLVLRTMRSGRQT</sequence>
<name>A0ABW9ABW6_9BURK</name>
<organism evidence="2 3">
    <name type="scientific">Herbaspirillum lusitanum</name>
    <dbReference type="NCBI Taxonomy" id="213312"/>
    <lineage>
        <taxon>Bacteria</taxon>
        <taxon>Pseudomonadati</taxon>
        <taxon>Pseudomonadota</taxon>
        <taxon>Betaproteobacteria</taxon>
        <taxon>Burkholderiales</taxon>
        <taxon>Oxalobacteraceae</taxon>
        <taxon>Herbaspirillum</taxon>
    </lineage>
</organism>
<feature type="region of interest" description="Disordered" evidence="1">
    <location>
        <begin position="64"/>
        <end position="90"/>
    </location>
</feature>
<accession>A0ABW9ABW6</accession>
<evidence type="ECO:0000313" key="3">
    <source>
        <dbReference type="Proteomes" id="UP001629246"/>
    </source>
</evidence>
<keyword evidence="3" id="KW-1185">Reference proteome</keyword>
<dbReference type="RefSeq" id="WP_408158911.1">
    <property type="nucleotide sequence ID" value="NZ_JAQQFM010000006.1"/>
</dbReference>
<comment type="caution">
    <text evidence="2">The sequence shown here is derived from an EMBL/GenBank/DDBJ whole genome shotgun (WGS) entry which is preliminary data.</text>
</comment>
<evidence type="ECO:0000313" key="2">
    <source>
        <dbReference type="EMBL" id="MFL9925724.1"/>
    </source>
</evidence>
<gene>
    <name evidence="2" type="ORF">PQR62_15695</name>
</gene>
<protein>
    <submittedName>
        <fullName evidence="2">Uncharacterized protein</fullName>
    </submittedName>
</protein>